<proteinExistence type="predicted"/>
<sequence>MVKCRCLGFKYQTLALKTSVYIWLSLNINVQFLEQQEAYFQTELVILNQMMRTTTDLASPTSNLLDHTSGTEFSPRLRFNAHQVHKHSGILVERVSNLESSGPEVETFILRLKY</sequence>
<evidence type="ECO:0000313" key="2">
    <source>
        <dbReference type="Proteomes" id="UP000499080"/>
    </source>
</evidence>
<dbReference type="Proteomes" id="UP000499080">
    <property type="component" value="Unassembled WGS sequence"/>
</dbReference>
<comment type="caution">
    <text evidence="1">The sequence shown here is derived from an EMBL/GenBank/DDBJ whole genome shotgun (WGS) entry which is preliminary data.</text>
</comment>
<protein>
    <submittedName>
        <fullName evidence="1">Uncharacterized protein</fullName>
    </submittedName>
</protein>
<keyword evidence="2" id="KW-1185">Reference proteome</keyword>
<evidence type="ECO:0000313" key="1">
    <source>
        <dbReference type="EMBL" id="GBL83172.1"/>
    </source>
</evidence>
<dbReference type="AlphaFoldDB" id="A0A4Y2AT34"/>
<organism evidence="1 2">
    <name type="scientific">Araneus ventricosus</name>
    <name type="common">Orbweaver spider</name>
    <name type="synonym">Epeira ventricosa</name>
    <dbReference type="NCBI Taxonomy" id="182803"/>
    <lineage>
        <taxon>Eukaryota</taxon>
        <taxon>Metazoa</taxon>
        <taxon>Ecdysozoa</taxon>
        <taxon>Arthropoda</taxon>
        <taxon>Chelicerata</taxon>
        <taxon>Arachnida</taxon>
        <taxon>Araneae</taxon>
        <taxon>Araneomorphae</taxon>
        <taxon>Entelegynae</taxon>
        <taxon>Araneoidea</taxon>
        <taxon>Araneidae</taxon>
        <taxon>Araneus</taxon>
    </lineage>
</organism>
<gene>
    <name evidence="1" type="ORF">AVEN_165377_1</name>
</gene>
<reference evidence="1 2" key="1">
    <citation type="journal article" date="2019" name="Sci. Rep.">
        <title>Orb-weaving spider Araneus ventricosus genome elucidates the spidroin gene catalogue.</title>
        <authorList>
            <person name="Kono N."/>
            <person name="Nakamura H."/>
            <person name="Ohtoshi R."/>
            <person name="Moran D.A.P."/>
            <person name="Shinohara A."/>
            <person name="Yoshida Y."/>
            <person name="Fujiwara M."/>
            <person name="Mori M."/>
            <person name="Tomita M."/>
            <person name="Arakawa K."/>
        </authorList>
    </citation>
    <scope>NUCLEOTIDE SEQUENCE [LARGE SCALE GENOMIC DNA]</scope>
</reference>
<accession>A0A4Y2AT34</accession>
<dbReference type="EMBL" id="BGPR01000031">
    <property type="protein sequence ID" value="GBL83172.1"/>
    <property type="molecule type" value="Genomic_DNA"/>
</dbReference>
<name>A0A4Y2AT34_ARAVE</name>